<sequence length="593" mass="64432">MRKVCLVLAFTLIVLGLKAQHTSEISNLYKRISLDITKQPVGEVLDQIARKGDFYFSYSGNAFNRDSLVTINVKSQTVRDVLDKIFLGKVDYKESNRYVILRSTLLHFSIEPDMIKTDSRHYMITGKVVDIFTGKTVPQASVYEKRLLESTLTDNAGYFRMRIRGDYQSVILTASKEAYRDTSIMFLSTVTVKPEGYVYTDGNYLSYASNIVERLGIGRFLVSTKQRVQSLNISGFLTNSPFQASLIPGMSSHGMFSSQVINKASLNLLGGYTAGVGGVEVGGLFNINKGDVKHLQVAGLTNLVGGSVQGFQVGGLLNSVLDSVHGVQTAGIANDVRKNVDGWQAAGILNHVRKDLKGIQVAGITSLVSNNMNGVQISGISNISKRIEGMQISGIANIAGKEMRGMQIGGIFNFAHDMRGMQIGLINFADTSSGVSVGLINWINKGYHKLSLSSNEVLNYQAGIKTGNSKLYSILIGAATFKDGEKVFSAGLGFGHDFIFNDRFSTSAEISSQGLYLGNFDSANILSKAQLNLQLSIVKGVSVFAGPSYSVYRTDPAVSSADGFQKRIGPAKSFKANQYVRNWIGWSAGITLF</sequence>
<dbReference type="AlphaFoldDB" id="A0A1T5DI90"/>
<accession>A0A1T5DI90</accession>
<dbReference type="OrthoDB" id="5505971at2"/>
<evidence type="ECO:0000313" key="3">
    <source>
        <dbReference type="Proteomes" id="UP000189981"/>
    </source>
</evidence>
<protein>
    <recommendedName>
        <fullName evidence="4">CarboxypepD_reg-like domain-containing protein</fullName>
    </recommendedName>
</protein>
<keyword evidence="1" id="KW-0732">Signal</keyword>
<evidence type="ECO:0008006" key="4">
    <source>
        <dbReference type="Google" id="ProtNLM"/>
    </source>
</evidence>
<dbReference type="RefSeq" id="WP_079702862.1">
    <property type="nucleotide sequence ID" value="NZ_FUYR01000002.1"/>
</dbReference>
<dbReference type="STRING" id="572036.SAMN05661099_2350"/>
<reference evidence="3" key="1">
    <citation type="submission" date="2017-02" db="EMBL/GenBank/DDBJ databases">
        <authorList>
            <person name="Varghese N."/>
            <person name="Submissions S."/>
        </authorList>
    </citation>
    <scope>NUCLEOTIDE SEQUENCE [LARGE SCALE GENOMIC DNA]</scope>
    <source>
        <strain evidence="3">DSM 22385</strain>
    </source>
</reference>
<feature type="signal peptide" evidence="1">
    <location>
        <begin position="1"/>
        <end position="19"/>
    </location>
</feature>
<keyword evidence="3" id="KW-1185">Reference proteome</keyword>
<dbReference type="InterPro" id="IPR008969">
    <property type="entry name" value="CarboxyPept-like_regulatory"/>
</dbReference>
<dbReference type="Proteomes" id="UP000189981">
    <property type="component" value="Unassembled WGS sequence"/>
</dbReference>
<organism evidence="2 3">
    <name type="scientific">Daejeonella lutea</name>
    <dbReference type="NCBI Taxonomy" id="572036"/>
    <lineage>
        <taxon>Bacteria</taxon>
        <taxon>Pseudomonadati</taxon>
        <taxon>Bacteroidota</taxon>
        <taxon>Sphingobacteriia</taxon>
        <taxon>Sphingobacteriales</taxon>
        <taxon>Sphingobacteriaceae</taxon>
        <taxon>Daejeonella</taxon>
    </lineage>
</organism>
<evidence type="ECO:0000313" key="2">
    <source>
        <dbReference type="EMBL" id="SKB71193.1"/>
    </source>
</evidence>
<evidence type="ECO:0000256" key="1">
    <source>
        <dbReference type="SAM" id="SignalP"/>
    </source>
</evidence>
<dbReference type="SUPFAM" id="SSF49464">
    <property type="entry name" value="Carboxypeptidase regulatory domain-like"/>
    <property type="match status" value="1"/>
</dbReference>
<dbReference type="EMBL" id="FUYR01000002">
    <property type="protein sequence ID" value="SKB71193.1"/>
    <property type="molecule type" value="Genomic_DNA"/>
</dbReference>
<proteinExistence type="predicted"/>
<feature type="chain" id="PRO_5013364104" description="CarboxypepD_reg-like domain-containing protein" evidence="1">
    <location>
        <begin position="20"/>
        <end position="593"/>
    </location>
</feature>
<name>A0A1T5DI90_9SPHI</name>
<gene>
    <name evidence="2" type="ORF">SAMN05661099_2350</name>
</gene>